<keyword evidence="3" id="KW-1185">Reference proteome</keyword>
<sequence>MQIIHKRSLKYPITDLYNCRTAPRTPRPRAIEAKAQENEHEKVKPQQEEKGTKREPKQEFELKDDGKDKTDAEPSTSTPSRAPSLTRRHTPSRKVKTYKSLRE</sequence>
<dbReference type="InParanoid" id="E3M539"/>
<proteinExistence type="predicted"/>
<protein>
    <submittedName>
        <fullName evidence="2">Uncharacterized protein</fullName>
    </submittedName>
</protein>
<dbReference type="EMBL" id="DS268425">
    <property type="protein sequence ID" value="EFO92438.1"/>
    <property type="molecule type" value="Genomic_DNA"/>
</dbReference>
<feature type="compositionally biased region" description="Basic and acidic residues" evidence="1">
    <location>
        <begin position="29"/>
        <end position="72"/>
    </location>
</feature>
<feature type="region of interest" description="Disordered" evidence="1">
    <location>
        <begin position="19"/>
        <end position="103"/>
    </location>
</feature>
<feature type="compositionally biased region" description="Polar residues" evidence="1">
    <location>
        <begin position="73"/>
        <end position="83"/>
    </location>
</feature>
<evidence type="ECO:0000313" key="3">
    <source>
        <dbReference type="Proteomes" id="UP000008281"/>
    </source>
</evidence>
<dbReference type="Proteomes" id="UP000008281">
    <property type="component" value="Unassembled WGS sequence"/>
</dbReference>
<feature type="compositionally biased region" description="Basic residues" evidence="1">
    <location>
        <begin position="86"/>
        <end position="103"/>
    </location>
</feature>
<reference evidence="2" key="1">
    <citation type="submission" date="2007-07" db="EMBL/GenBank/DDBJ databases">
        <title>PCAP assembly of the Caenorhabditis remanei genome.</title>
        <authorList>
            <consortium name="The Caenorhabditis remanei Sequencing Consortium"/>
            <person name="Wilson R.K."/>
        </authorList>
    </citation>
    <scope>NUCLEOTIDE SEQUENCE [LARGE SCALE GENOMIC DNA]</scope>
    <source>
        <strain evidence="2">PB4641</strain>
    </source>
</reference>
<dbReference type="OrthoDB" id="10605877at2759"/>
<dbReference type="HOGENOM" id="CLU_2266227_0_0_1"/>
<gene>
    <name evidence="2" type="ORF">CRE_10835</name>
</gene>
<evidence type="ECO:0000313" key="2">
    <source>
        <dbReference type="EMBL" id="EFO92438.1"/>
    </source>
</evidence>
<accession>E3M539</accession>
<dbReference type="AlphaFoldDB" id="E3M539"/>
<evidence type="ECO:0000256" key="1">
    <source>
        <dbReference type="SAM" id="MobiDB-lite"/>
    </source>
</evidence>
<organism evidence="3">
    <name type="scientific">Caenorhabditis remanei</name>
    <name type="common">Caenorhabditis vulgaris</name>
    <dbReference type="NCBI Taxonomy" id="31234"/>
    <lineage>
        <taxon>Eukaryota</taxon>
        <taxon>Metazoa</taxon>
        <taxon>Ecdysozoa</taxon>
        <taxon>Nematoda</taxon>
        <taxon>Chromadorea</taxon>
        <taxon>Rhabditida</taxon>
        <taxon>Rhabditina</taxon>
        <taxon>Rhabditomorpha</taxon>
        <taxon>Rhabditoidea</taxon>
        <taxon>Rhabditidae</taxon>
        <taxon>Peloderinae</taxon>
        <taxon>Caenorhabditis</taxon>
    </lineage>
</organism>
<name>E3M539_CAERE</name>